<evidence type="ECO:0000313" key="3">
    <source>
        <dbReference type="Proteomes" id="UP000298471"/>
    </source>
</evidence>
<evidence type="ECO:0000256" key="1">
    <source>
        <dbReference type="SAM" id="Phobius"/>
    </source>
</evidence>
<dbReference type="EMBL" id="SRMB01000008">
    <property type="protein sequence ID" value="TGE21017.1"/>
    <property type="molecule type" value="Genomic_DNA"/>
</dbReference>
<comment type="caution">
    <text evidence="2">The sequence shown here is derived from an EMBL/GenBank/DDBJ whole genome shotgun (WGS) entry which is preliminary data.</text>
</comment>
<keyword evidence="1" id="KW-1133">Transmembrane helix</keyword>
<keyword evidence="3" id="KW-1185">Reference proteome</keyword>
<organism evidence="2 3">
    <name type="scientific">Hymenobacter metallicola</name>
    <dbReference type="NCBI Taxonomy" id="2563114"/>
    <lineage>
        <taxon>Bacteria</taxon>
        <taxon>Pseudomonadati</taxon>
        <taxon>Bacteroidota</taxon>
        <taxon>Cytophagia</taxon>
        <taxon>Cytophagales</taxon>
        <taxon>Hymenobacteraceae</taxon>
        <taxon>Hymenobacter</taxon>
    </lineage>
</organism>
<dbReference type="RefSeq" id="WP_135399194.1">
    <property type="nucleotide sequence ID" value="NZ_SRMB01000008.1"/>
</dbReference>
<gene>
    <name evidence="2" type="ORF">E5K02_24965</name>
</gene>
<keyword evidence="1" id="KW-0472">Membrane</keyword>
<proteinExistence type="predicted"/>
<name>A0A4Z0PTJ7_9BACT</name>
<accession>A0A4Z0PTJ7</accession>
<dbReference type="Proteomes" id="UP000298471">
    <property type="component" value="Unassembled WGS sequence"/>
</dbReference>
<dbReference type="AlphaFoldDB" id="A0A4Z0PTJ7"/>
<feature type="transmembrane region" description="Helical" evidence="1">
    <location>
        <begin position="40"/>
        <end position="57"/>
    </location>
</feature>
<keyword evidence="1" id="KW-0812">Transmembrane</keyword>
<evidence type="ECO:0000313" key="2">
    <source>
        <dbReference type="EMBL" id="TGE21017.1"/>
    </source>
</evidence>
<protein>
    <recommendedName>
        <fullName evidence="4">DUF3325 domain-containing protein</fullName>
    </recommendedName>
</protein>
<evidence type="ECO:0008006" key="4">
    <source>
        <dbReference type="Google" id="ProtNLM"/>
    </source>
</evidence>
<feature type="transmembrane region" description="Helical" evidence="1">
    <location>
        <begin position="64"/>
        <end position="83"/>
    </location>
</feature>
<reference evidence="2 3" key="1">
    <citation type="submission" date="2019-04" db="EMBL/GenBank/DDBJ databases">
        <authorList>
            <person name="Feng G."/>
            <person name="Zhang J."/>
            <person name="Zhu H."/>
        </authorList>
    </citation>
    <scope>NUCLEOTIDE SEQUENCE [LARGE SCALE GENOMIC DNA]</scope>
    <source>
        <strain evidence="2 3">9PBR-1</strain>
    </source>
</reference>
<sequence length="107" mass="11768">MFSTLFLLLLLAFQLWYLASPQVKLPLAGYPAYVARRPRTARLIGAALLAVAALLFGRQLGWMTGLSAWLVGLMGVGSLVVTLTPFRYLTGYSLLLYAVFLGLELIF</sequence>